<dbReference type="GO" id="GO:0006289">
    <property type="term" value="P:nucleotide-excision repair"/>
    <property type="evidence" value="ECO:0007669"/>
    <property type="project" value="TreeGrafter"/>
</dbReference>
<sequence length="417" mass="45879">MSTIDIEITKSHSSPRDIAAEHGPLSHIGTVVQGFVPFRRVGTFDLIAGSLYKLSNFFGSRSKDQYRVTVSFTWNSSLSVLENPPVLIPEDKFRFHSYEEFKANCDSKGDLYDYVGHMKLVNGQTITDHMVLDEDAIAEKQHLCVHVQTHDGPVMKLYLWDKWQCMFWIITSVHLLLAETFAITSSSSRVFMDADVQPTKDYLEWLSSNSDIANRIAAEVVTKHETVTLEELFSYIKQEASKGSAWYYISCDGCNNKAVKGPTSLICNNKKCGKSEVTGVPQYLTRISVYDKSEQAVFVILGDAGKELTGKHAAELVAKYFEANDGVGAEHCVPVPQALLDTIGQTRKFVVKVSDHNLKGKTQSITVTKILPLEAPLPSAVGEESGSSGGLGDTAGDRARKAAEILESDAAKRSKSG</sequence>
<organism evidence="2 3">
    <name type="scientific">Brassica carinata</name>
    <name type="common">Ethiopian mustard</name>
    <name type="synonym">Abyssinian cabbage</name>
    <dbReference type="NCBI Taxonomy" id="52824"/>
    <lineage>
        <taxon>Eukaryota</taxon>
        <taxon>Viridiplantae</taxon>
        <taxon>Streptophyta</taxon>
        <taxon>Embryophyta</taxon>
        <taxon>Tracheophyta</taxon>
        <taxon>Spermatophyta</taxon>
        <taxon>Magnoliopsida</taxon>
        <taxon>eudicotyledons</taxon>
        <taxon>Gunneridae</taxon>
        <taxon>Pentapetalae</taxon>
        <taxon>rosids</taxon>
        <taxon>malvids</taxon>
        <taxon>Brassicales</taxon>
        <taxon>Brassicaceae</taxon>
        <taxon>Brassiceae</taxon>
        <taxon>Brassica</taxon>
    </lineage>
</organism>
<dbReference type="InterPro" id="IPR012340">
    <property type="entry name" value="NA-bd_OB-fold"/>
</dbReference>
<gene>
    <name evidence="2" type="ORF">Bca52824_041814</name>
</gene>
<dbReference type="GO" id="GO:0005662">
    <property type="term" value="C:DNA replication factor A complex"/>
    <property type="evidence" value="ECO:0007669"/>
    <property type="project" value="TreeGrafter"/>
</dbReference>
<dbReference type="GO" id="GO:0043047">
    <property type="term" value="F:single-stranded telomeric DNA binding"/>
    <property type="evidence" value="ECO:0007669"/>
    <property type="project" value="TreeGrafter"/>
</dbReference>
<evidence type="ECO:0000256" key="1">
    <source>
        <dbReference type="SAM" id="MobiDB-lite"/>
    </source>
</evidence>
<dbReference type="Proteomes" id="UP000886595">
    <property type="component" value="Unassembled WGS sequence"/>
</dbReference>
<dbReference type="GO" id="GO:0000724">
    <property type="term" value="P:double-strand break repair via homologous recombination"/>
    <property type="evidence" value="ECO:0007669"/>
    <property type="project" value="TreeGrafter"/>
</dbReference>
<protein>
    <recommendedName>
        <fullName evidence="4">Replication factor A C-terminal domain-containing protein</fullName>
    </recommendedName>
</protein>
<reference evidence="2 3" key="1">
    <citation type="submission" date="2020-02" db="EMBL/GenBank/DDBJ databases">
        <authorList>
            <person name="Ma Q."/>
            <person name="Huang Y."/>
            <person name="Song X."/>
            <person name="Pei D."/>
        </authorList>
    </citation>
    <scope>NUCLEOTIDE SEQUENCE [LARGE SCALE GENOMIC DNA]</scope>
    <source>
        <strain evidence="2">Sxm20200214</strain>
        <tissue evidence="2">Leaf</tissue>
    </source>
</reference>
<name>A0A8X7RVK1_BRACI</name>
<dbReference type="PANTHER" id="PTHR23273:SF162">
    <property type="entry name" value="REPLICATION FACTOR A C-TERMINAL DOMAIN-CONTAINING PROTEIN"/>
    <property type="match status" value="1"/>
</dbReference>
<dbReference type="Gene3D" id="2.40.50.140">
    <property type="entry name" value="Nucleic acid-binding proteins"/>
    <property type="match status" value="1"/>
</dbReference>
<keyword evidence="3" id="KW-1185">Reference proteome</keyword>
<proteinExistence type="predicted"/>
<evidence type="ECO:0000313" key="2">
    <source>
        <dbReference type="EMBL" id="KAG2295145.1"/>
    </source>
</evidence>
<dbReference type="GO" id="GO:0051321">
    <property type="term" value="P:meiotic cell cycle"/>
    <property type="evidence" value="ECO:0007669"/>
    <property type="project" value="TreeGrafter"/>
</dbReference>
<feature type="region of interest" description="Disordered" evidence="1">
    <location>
        <begin position="378"/>
        <end position="417"/>
    </location>
</feature>
<evidence type="ECO:0000313" key="3">
    <source>
        <dbReference type="Proteomes" id="UP000886595"/>
    </source>
</evidence>
<dbReference type="EMBL" id="JAAMPC010000009">
    <property type="protein sequence ID" value="KAG2295145.1"/>
    <property type="molecule type" value="Genomic_DNA"/>
</dbReference>
<dbReference type="GO" id="GO:0007004">
    <property type="term" value="P:telomere maintenance via telomerase"/>
    <property type="evidence" value="ECO:0007669"/>
    <property type="project" value="TreeGrafter"/>
</dbReference>
<evidence type="ECO:0008006" key="4">
    <source>
        <dbReference type="Google" id="ProtNLM"/>
    </source>
</evidence>
<dbReference type="PANTHER" id="PTHR23273">
    <property type="entry name" value="REPLICATION FACTOR A 1, RFA1"/>
    <property type="match status" value="1"/>
</dbReference>
<dbReference type="GO" id="GO:0003684">
    <property type="term" value="F:damaged DNA binding"/>
    <property type="evidence" value="ECO:0007669"/>
    <property type="project" value="TreeGrafter"/>
</dbReference>
<comment type="caution">
    <text evidence="2">The sequence shown here is derived from an EMBL/GenBank/DDBJ whole genome shotgun (WGS) entry which is preliminary data.</text>
</comment>
<dbReference type="SUPFAM" id="SSF50249">
    <property type="entry name" value="Nucleic acid-binding proteins"/>
    <property type="match status" value="1"/>
</dbReference>
<dbReference type="AlphaFoldDB" id="A0A8X7RVK1"/>
<accession>A0A8X7RVK1</accession>
<feature type="compositionally biased region" description="Basic and acidic residues" evidence="1">
    <location>
        <begin position="395"/>
        <end position="417"/>
    </location>
</feature>